<feature type="transmembrane region" description="Helical" evidence="1">
    <location>
        <begin position="126"/>
        <end position="144"/>
    </location>
</feature>
<protein>
    <submittedName>
        <fullName evidence="2">DUF3592 domain-containing protein</fullName>
    </submittedName>
</protein>
<evidence type="ECO:0000313" key="3">
    <source>
        <dbReference type="Proteomes" id="UP001596156"/>
    </source>
</evidence>
<accession>A0ABW0D9X6</accession>
<evidence type="ECO:0000256" key="1">
    <source>
        <dbReference type="SAM" id="Phobius"/>
    </source>
</evidence>
<reference evidence="3" key="1">
    <citation type="journal article" date="2019" name="Int. J. Syst. Evol. Microbiol.">
        <title>The Global Catalogue of Microorganisms (GCM) 10K type strain sequencing project: providing services to taxonomists for standard genome sequencing and annotation.</title>
        <authorList>
            <consortium name="The Broad Institute Genomics Platform"/>
            <consortium name="The Broad Institute Genome Sequencing Center for Infectious Disease"/>
            <person name="Wu L."/>
            <person name="Ma J."/>
        </authorList>
    </citation>
    <scope>NUCLEOTIDE SEQUENCE [LARGE SCALE GENOMIC DNA]</scope>
    <source>
        <strain evidence="3">CCM 8479</strain>
    </source>
</reference>
<comment type="caution">
    <text evidence="2">The sequence shown here is derived from an EMBL/GenBank/DDBJ whole genome shotgun (WGS) entry which is preliminary data.</text>
</comment>
<evidence type="ECO:0000313" key="2">
    <source>
        <dbReference type="EMBL" id="MFC5226929.1"/>
    </source>
</evidence>
<sequence>MLMTAAGAVALGVKVLRLARRRRRALGRLGVRGVRTRGEVARGARREGATIHPPQIRYKAPPVDRPDTPATQTYRRAPLNHESHPLHRGVPVVLRYDPRDPRRVVVVHTKDGRPGNVSYSATANTAWGIFFVIFGVAMGVGAFLQHLPGSVFRAPFARPLSPHPRPSHGAGRMLMCLVLSRPPPASPPA</sequence>
<keyword evidence="1" id="KW-1133">Transmembrane helix</keyword>
<dbReference type="EMBL" id="JBHSKL010000026">
    <property type="protein sequence ID" value="MFC5226929.1"/>
    <property type="molecule type" value="Genomic_DNA"/>
</dbReference>
<keyword evidence="1" id="KW-0812">Transmembrane</keyword>
<dbReference type="RefSeq" id="WP_381572612.1">
    <property type="nucleotide sequence ID" value="NZ_JBHSKL010000026.1"/>
</dbReference>
<proteinExistence type="predicted"/>
<organism evidence="2 3">
    <name type="scientific">Streptomyces fimbriatus</name>
    <dbReference type="NCBI Taxonomy" id="68197"/>
    <lineage>
        <taxon>Bacteria</taxon>
        <taxon>Bacillati</taxon>
        <taxon>Actinomycetota</taxon>
        <taxon>Actinomycetes</taxon>
        <taxon>Kitasatosporales</taxon>
        <taxon>Streptomycetaceae</taxon>
        <taxon>Streptomyces</taxon>
    </lineage>
</organism>
<keyword evidence="1" id="KW-0472">Membrane</keyword>
<gene>
    <name evidence="2" type="ORF">ACFPN6_20480</name>
</gene>
<keyword evidence="3" id="KW-1185">Reference proteome</keyword>
<name>A0ABW0D9X6_STRFI</name>
<dbReference type="Proteomes" id="UP001596156">
    <property type="component" value="Unassembled WGS sequence"/>
</dbReference>